<dbReference type="EMBL" id="MFKK01000021">
    <property type="protein sequence ID" value="OGG40693.1"/>
    <property type="molecule type" value="Genomic_DNA"/>
</dbReference>
<keyword evidence="1" id="KW-0175">Coiled coil</keyword>
<name>A0A1F6BV45_9BACT</name>
<proteinExistence type="predicted"/>
<reference evidence="3 4" key="1">
    <citation type="journal article" date="2016" name="Nat. Commun.">
        <title>Thousands of microbial genomes shed light on interconnected biogeochemical processes in an aquifer system.</title>
        <authorList>
            <person name="Anantharaman K."/>
            <person name="Brown C.T."/>
            <person name="Hug L.A."/>
            <person name="Sharon I."/>
            <person name="Castelle C.J."/>
            <person name="Probst A.J."/>
            <person name="Thomas B.C."/>
            <person name="Singh A."/>
            <person name="Wilkins M.J."/>
            <person name="Karaoz U."/>
            <person name="Brodie E.L."/>
            <person name="Williams K.H."/>
            <person name="Hubbard S.S."/>
            <person name="Banfield J.F."/>
        </authorList>
    </citation>
    <scope>NUCLEOTIDE SEQUENCE [LARGE SCALE GENOMIC DNA]</scope>
</reference>
<evidence type="ECO:0000256" key="1">
    <source>
        <dbReference type="SAM" id="Coils"/>
    </source>
</evidence>
<dbReference type="AlphaFoldDB" id="A0A1F6BV45"/>
<accession>A0A1F6BV45</accession>
<comment type="caution">
    <text evidence="3">The sequence shown here is derived from an EMBL/GenBank/DDBJ whole genome shotgun (WGS) entry which is preliminary data.</text>
</comment>
<sequence length="143" mass="15974">MVKVQDFSAGNFEANIEKIQNRVEQYEETNAGKENAPREKKEVIKAVLREMPSVQVPSSQSSSSVSPVSDLDDEIEKFLPDYVRQGSADGMREAVGRLVEIALHGDLEKSLHDARKSTPFVEDAFHDALADKVLEEMDRRGGR</sequence>
<evidence type="ECO:0000313" key="4">
    <source>
        <dbReference type="Proteomes" id="UP000176996"/>
    </source>
</evidence>
<protein>
    <submittedName>
        <fullName evidence="3">Uncharacterized protein</fullName>
    </submittedName>
</protein>
<evidence type="ECO:0000256" key="2">
    <source>
        <dbReference type="SAM" id="MobiDB-lite"/>
    </source>
</evidence>
<evidence type="ECO:0000313" key="3">
    <source>
        <dbReference type="EMBL" id="OGG40693.1"/>
    </source>
</evidence>
<feature type="region of interest" description="Disordered" evidence="2">
    <location>
        <begin position="51"/>
        <end position="70"/>
    </location>
</feature>
<feature type="coiled-coil region" evidence="1">
    <location>
        <begin position="9"/>
        <end position="36"/>
    </location>
</feature>
<feature type="compositionally biased region" description="Low complexity" evidence="2">
    <location>
        <begin position="52"/>
        <end position="69"/>
    </location>
</feature>
<gene>
    <name evidence="3" type="ORF">A3A21_00410</name>
</gene>
<dbReference type="Proteomes" id="UP000176996">
    <property type="component" value="Unassembled WGS sequence"/>
</dbReference>
<organism evidence="3 4">
    <name type="scientific">Candidatus Jorgensenbacteria bacterium RIFCSPLOWO2_01_FULL_45_25b</name>
    <dbReference type="NCBI Taxonomy" id="1798471"/>
    <lineage>
        <taxon>Bacteria</taxon>
        <taxon>Candidatus Joergenseniibacteriota</taxon>
    </lineage>
</organism>